<evidence type="ECO:0000256" key="1">
    <source>
        <dbReference type="SAM" id="MobiDB-lite"/>
    </source>
</evidence>
<protein>
    <recommendedName>
        <fullName evidence="4">Transposase</fullName>
    </recommendedName>
</protein>
<accession>A0A2N8Z9R3</accession>
<feature type="region of interest" description="Disordered" evidence="1">
    <location>
        <begin position="56"/>
        <end position="84"/>
    </location>
</feature>
<dbReference type="KEGG" id="vta:A0657"/>
<proteinExistence type="predicted"/>
<sequence length="84" mass="9666">MAEMAKTHGNEPLRISFINALFLIMDEMIWASDTRSPGAIPKNLKALRDNGKRLILPKKRKRKPYPRAVLKKPARYPNKHATRS</sequence>
<evidence type="ECO:0000313" key="3">
    <source>
        <dbReference type="Proteomes" id="UP000235828"/>
    </source>
</evidence>
<dbReference type="AlphaFoldDB" id="A0A2N8Z9R3"/>
<keyword evidence="3" id="KW-1185">Reference proteome</keyword>
<reference evidence="2 3" key="1">
    <citation type="submission" date="2017-10" db="EMBL/GenBank/DDBJ databases">
        <authorList>
            <person name="Banno H."/>
            <person name="Chua N.-H."/>
        </authorList>
    </citation>
    <scope>NUCLEOTIDE SEQUENCE [LARGE SCALE GENOMIC DNA]</scope>
    <source>
        <strain evidence="2">Vibrio tapetis CECT4600</strain>
    </source>
</reference>
<evidence type="ECO:0000313" key="2">
    <source>
        <dbReference type="EMBL" id="SON48636.1"/>
    </source>
</evidence>
<name>A0A2N8Z9R3_9VIBR</name>
<evidence type="ECO:0008006" key="4">
    <source>
        <dbReference type="Google" id="ProtNLM"/>
    </source>
</evidence>
<gene>
    <name evidence="2" type="ORF">VTAP4600_A0657</name>
</gene>
<dbReference type="Proteomes" id="UP000235828">
    <property type="component" value="Chromosome A"/>
</dbReference>
<organism evidence="2 3">
    <name type="scientific">Vibrio tapetis subsp. tapetis</name>
    <dbReference type="NCBI Taxonomy" id="1671868"/>
    <lineage>
        <taxon>Bacteria</taxon>
        <taxon>Pseudomonadati</taxon>
        <taxon>Pseudomonadota</taxon>
        <taxon>Gammaproteobacteria</taxon>
        <taxon>Vibrionales</taxon>
        <taxon>Vibrionaceae</taxon>
        <taxon>Vibrio</taxon>
    </lineage>
</organism>
<dbReference type="EMBL" id="LT960611">
    <property type="protein sequence ID" value="SON48636.1"/>
    <property type="molecule type" value="Genomic_DNA"/>
</dbReference>